<dbReference type="NCBIfam" id="TIGR00499">
    <property type="entry name" value="lysS_bact"/>
    <property type="match status" value="1"/>
</dbReference>
<keyword evidence="9" id="KW-0030">Aminoacyl-tRNA synthetase</keyword>
<evidence type="ECO:0000256" key="6">
    <source>
        <dbReference type="ARBA" id="ARBA00022741"/>
    </source>
</evidence>
<dbReference type="EC" id="6.1.1.6" evidence="3 12"/>
<evidence type="ECO:0000256" key="10">
    <source>
        <dbReference type="ARBA" id="ARBA00030563"/>
    </source>
</evidence>
<evidence type="ECO:0000256" key="1">
    <source>
        <dbReference type="ARBA" id="ARBA00004496"/>
    </source>
</evidence>
<dbReference type="SUPFAM" id="SSF50249">
    <property type="entry name" value="Nucleic acid-binding proteins"/>
    <property type="match status" value="1"/>
</dbReference>
<evidence type="ECO:0000256" key="12">
    <source>
        <dbReference type="RuleBase" id="RU003748"/>
    </source>
</evidence>
<sequence length="500" mass="57354">MRRSVLEKEMAKRNAEMYPVFRKTSSVAAFLDTHKGLKNGEDQDQQSETLSGRIILRRTMGKIIFLTLQEDGSKVQVKITKDSYQDFEFVKEHLRRNDIISVQGHPSRTPRGELTINAAKIDILVPCLHETPDFNHLTDPDLRFRQRYLDMMVNKGVIDVFKTRAKVIKTIRGFLDEAGFTEVETPVLSFSVGGANAKPFLTQSESLNAHMALRIAPELYLKQLVIGGMDRVYEIGKNFRNEGIDGTHNPEFTMCEFYQAYSDYYQLMETTENLLKKIVFEVHNTYTIEVPFPKSKGKTVVIDFSKPFRRISMVEELEKQLQLKLPDLEKDGAVEFLQNICKKYSLEFQTHETVPDLFDTIVGHFIESQCSEPTFLTDYPVFTSPLARRHRSKPGMTERFELFIAGIEVVNSYTELNDPAIQRANFDLQRQFSNKDGFLKNLQTGENEDNYVKALEYGLPPTAGWGMGIDRFVMLLTGKVSIREVVIFPALKPKSHSEQQ</sequence>
<dbReference type="EMBL" id="GIBP01002012">
    <property type="protein sequence ID" value="NDV30981.1"/>
    <property type="molecule type" value="Transcribed_RNA"/>
</dbReference>
<protein>
    <recommendedName>
        <fullName evidence="3 12">Lysine--tRNA ligase</fullName>
        <ecNumber evidence="3 12">6.1.1.6</ecNumber>
    </recommendedName>
    <alternativeName>
        <fullName evidence="10 12">Lysyl-tRNA synthetase</fullName>
    </alternativeName>
</protein>
<evidence type="ECO:0000256" key="5">
    <source>
        <dbReference type="ARBA" id="ARBA00022598"/>
    </source>
</evidence>
<dbReference type="InterPro" id="IPR012340">
    <property type="entry name" value="NA-bd_OB-fold"/>
</dbReference>
<dbReference type="CDD" id="cd04322">
    <property type="entry name" value="LysRS_N"/>
    <property type="match status" value="1"/>
</dbReference>
<comment type="similarity">
    <text evidence="2">Belongs to the class-II aminoacyl-tRNA synthetase family.</text>
</comment>
<dbReference type="PRINTS" id="PR00982">
    <property type="entry name" value="TRNASYNTHLYS"/>
</dbReference>
<dbReference type="GO" id="GO:0004824">
    <property type="term" value="F:lysine-tRNA ligase activity"/>
    <property type="evidence" value="ECO:0007669"/>
    <property type="project" value="UniProtKB-EC"/>
</dbReference>
<accession>A0A6B2L235</accession>
<proteinExistence type="inferred from homology"/>
<dbReference type="InterPro" id="IPR004364">
    <property type="entry name" value="Aa-tRNA-synt_II"/>
</dbReference>
<dbReference type="Pfam" id="PF01336">
    <property type="entry name" value="tRNA_anti-codon"/>
    <property type="match status" value="1"/>
</dbReference>
<evidence type="ECO:0000259" key="13">
    <source>
        <dbReference type="PROSITE" id="PS50862"/>
    </source>
</evidence>
<dbReference type="Pfam" id="PF00152">
    <property type="entry name" value="tRNA-synt_2"/>
    <property type="match status" value="1"/>
</dbReference>
<keyword evidence="4" id="KW-0963">Cytoplasm</keyword>
<dbReference type="InterPro" id="IPR006195">
    <property type="entry name" value="aa-tRNA-synth_II"/>
</dbReference>
<evidence type="ECO:0000256" key="11">
    <source>
        <dbReference type="ARBA" id="ARBA00048573"/>
    </source>
</evidence>
<dbReference type="GO" id="GO:0005829">
    <property type="term" value="C:cytosol"/>
    <property type="evidence" value="ECO:0007669"/>
    <property type="project" value="TreeGrafter"/>
</dbReference>
<dbReference type="GO" id="GO:0000049">
    <property type="term" value="F:tRNA binding"/>
    <property type="evidence" value="ECO:0007669"/>
    <property type="project" value="TreeGrafter"/>
</dbReference>
<dbReference type="InterPro" id="IPR018149">
    <property type="entry name" value="Lys-tRNA-synth_II_C"/>
</dbReference>
<evidence type="ECO:0000313" key="14">
    <source>
        <dbReference type="EMBL" id="NDV30981.1"/>
    </source>
</evidence>
<feature type="domain" description="Aminoacyl-transfer RNA synthetases class-II family profile" evidence="13">
    <location>
        <begin position="161"/>
        <end position="493"/>
    </location>
</feature>
<dbReference type="AlphaFoldDB" id="A0A6B2L235"/>
<name>A0A6B2L235_9EUKA</name>
<dbReference type="InterPro" id="IPR002313">
    <property type="entry name" value="Lys-tRNA-ligase_II"/>
</dbReference>
<dbReference type="Gene3D" id="2.40.50.140">
    <property type="entry name" value="Nucleic acid-binding proteins"/>
    <property type="match status" value="1"/>
</dbReference>
<dbReference type="SUPFAM" id="SSF55681">
    <property type="entry name" value="Class II aaRS and biotin synthetases"/>
    <property type="match status" value="1"/>
</dbReference>
<organism evidence="14">
    <name type="scientific">Arcella intermedia</name>
    <dbReference type="NCBI Taxonomy" id="1963864"/>
    <lineage>
        <taxon>Eukaryota</taxon>
        <taxon>Amoebozoa</taxon>
        <taxon>Tubulinea</taxon>
        <taxon>Elardia</taxon>
        <taxon>Arcellinida</taxon>
        <taxon>Sphaerothecina</taxon>
        <taxon>Arcellidae</taxon>
        <taxon>Arcella</taxon>
    </lineage>
</organism>
<dbReference type="PANTHER" id="PTHR42918">
    <property type="entry name" value="LYSYL-TRNA SYNTHETASE"/>
    <property type="match status" value="1"/>
</dbReference>
<evidence type="ECO:0000256" key="9">
    <source>
        <dbReference type="ARBA" id="ARBA00023146"/>
    </source>
</evidence>
<dbReference type="GO" id="GO:0005524">
    <property type="term" value="F:ATP binding"/>
    <property type="evidence" value="ECO:0007669"/>
    <property type="project" value="UniProtKB-KW"/>
</dbReference>
<dbReference type="PANTHER" id="PTHR42918:SF9">
    <property type="entry name" value="LYSINE--TRNA LIGASE"/>
    <property type="match status" value="1"/>
</dbReference>
<dbReference type="InterPro" id="IPR045864">
    <property type="entry name" value="aa-tRNA-synth_II/BPL/LPL"/>
</dbReference>
<dbReference type="InterPro" id="IPR004365">
    <property type="entry name" value="NA-bd_OB_tRNA"/>
</dbReference>
<comment type="subcellular location">
    <subcellularLocation>
        <location evidence="1">Cytoplasm</location>
    </subcellularLocation>
</comment>
<evidence type="ECO:0000256" key="7">
    <source>
        <dbReference type="ARBA" id="ARBA00022840"/>
    </source>
</evidence>
<comment type="catalytic activity">
    <reaction evidence="11 12">
        <text>tRNA(Lys) + L-lysine + ATP = L-lysyl-tRNA(Lys) + AMP + diphosphate</text>
        <dbReference type="Rhea" id="RHEA:20792"/>
        <dbReference type="Rhea" id="RHEA-COMP:9696"/>
        <dbReference type="Rhea" id="RHEA-COMP:9697"/>
        <dbReference type="ChEBI" id="CHEBI:30616"/>
        <dbReference type="ChEBI" id="CHEBI:32551"/>
        <dbReference type="ChEBI" id="CHEBI:33019"/>
        <dbReference type="ChEBI" id="CHEBI:78442"/>
        <dbReference type="ChEBI" id="CHEBI:78529"/>
        <dbReference type="ChEBI" id="CHEBI:456215"/>
        <dbReference type="EC" id="6.1.1.6"/>
    </reaction>
</comment>
<dbReference type="NCBIfam" id="NF001756">
    <property type="entry name" value="PRK00484.1"/>
    <property type="match status" value="1"/>
</dbReference>
<dbReference type="Gene3D" id="3.30.930.10">
    <property type="entry name" value="Bira Bifunctional Protein, Domain 2"/>
    <property type="match status" value="1"/>
</dbReference>
<dbReference type="PROSITE" id="PS50862">
    <property type="entry name" value="AA_TRNA_LIGASE_II"/>
    <property type="match status" value="1"/>
</dbReference>
<keyword evidence="8" id="KW-0648">Protein biosynthesis</keyword>
<keyword evidence="6" id="KW-0547">Nucleotide-binding</keyword>
<keyword evidence="7" id="KW-0067">ATP-binding</keyword>
<evidence type="ECO:0000256" key="2">
    <source>
        <dbReference type="ARBA" id="ARBA00008226"/>
    </source>
</evidence>
<evidence type="ECO:0000256" key="3">
    <source>
        <dbReference type="ARBA" id="ARBA00013166"/>
    </source>
</evidence>
<keyword evidence="5" id="KW-0436">Ligase</keyword>
<evidence type="ECO:0000256" key="8">
    <source>
        <dbReference type="ARBA" id="ARBA00022917"/>
    </source>
</evidence>
<reference evidence="14" key="1">
    <citation type="journal article" date="2020" name="J. Eukaryot. Microbiol.">
        <title>De novo Sequencing, Assembly and Annotation of the Transcriptome for the Free-Living Testate Amoeba Arcella intermedia.</title>
        <authorList>
            <person name="Ribeiro G.M."/>
            <person name="Porfirio-Sousa A.L."/>
            <person name="Maurer-Alcala X.X."/>
            <person name="Katz L.A."/>
            <person name="Lahr D.J.G."/>
        </authorList>
    </citation>
    <scope>NUCLEOTIDE SEQUENCE</scope>
</reference>
<dbReference type="GO" id="GO:0006430">
    <property type="term" value="P:lysyl-tRNA aminoacylation"/>
    <property type="evidence" value="ECO:0007669"/>
    <property type="project" value="InterPro"/>
</dbReference>
<dbReference type="InterPro" id="IPR044136">
    <property type="entry name" value="Lys-tRNA-ligase_II_N"/>
</dbReference>
<dbReference type="HAMAP" id="MF_00252">
    <property type="entry name" value="Lys_tRNA_synth_class2"/>
    <property type="match status" value="1"/>
</dbReference>
<dbReference type="FunFam" id="3.30.930.10:FF:000238">
    <property type="entry name" value="Lysine--tRNA ligase"/>
    <property type="match status" value="1"/>
</dbReference>
<evidence type="ECO:0000256" key="4">
    <source>
        <dbReference type="ARBA" id="ARBA00022490"/>
    </source>
</evidence>